<dbReference type="InterPro" id="IPR003768">
    <property type="entry name" value="ScpA"/>
</dbReference>
<proteinExistence type="predicted"/>
<dbReference type="GO" id="GO:0007059">
    <property type="term" value="P:chromosome segregation"/>
    <property type="evidence" value="ECO:0007669"/>
    <property type="project" value="UniProtKB-KW"/>
</dbReference>
<evidence type="ECO:0000313" key="4">
    <source>
        <dbReference type="Proteomes" id="UP000228976"/>
    </source>
</evidence>
<dbReference type="PANTHER" id="PTHR33969:SF2">
    <property type="entry name" value="SEGREGATION AND CONDENSATION PROTEIN A"/>
    <property type="match status" value="1"/>
</dbReference>
<organism evidence="3 4">
    <name type="scientific">Aeriscardovia aeriphila</name>
    <dbReference type="NCBI Taxonomy" id="218139"/>
    <lineage>
        <taxon>Bacteria</taxon>
        <taxon>Bacillati</taxon>
        <taxon>Actinomycetota</taxon>
        <taxon>Actinomycetes</taxon>
        <taxon>Bifidobacteriales</taxon>
        <taxon>Bifidobacteriaceae</taxon>
        <taxon>Aeriscardovia</taxon>
    </lineage>
</organism>
<keyword evidence="1" id="KW-0159">Chromosome partition</keyword>
<comment type="caution">
    <text evidence="3">The sequence shown here is derived from an EMBL/GenBank/DDBJ whole genome shotgun (WGS) entry which is preliminary data.</text>
</comment>
<evidence type="ECO:0000313" key="3">
    <source>
        <dbReference type="EMBL" id="OZG56179.1"/>
    </source>
</evidence>
<dbReference type="AlphaFoldDB" id="A0A261FAJ9"/>
<reference evidence="3 4" key="1">
    <citation type="journal article" date="2017" name="BMC Genomics">
        <title>Comparative genomic and phylogenomic analyses of the Bifidobacteriaceae family.</title>
        <authorList>
            <person name="Lugli G.A."/>
            <person name="Milani C."/>
            <person name="Turroni F."/>
            <person name="Duranti S."/>
            <person name="Mancabelli L."/>
            <person name="Mangifesta M."/>
            <person name="Ferrario C."/>
            <person name="Modesto M."/>
            <person name="Mattarelli P."/>
            <person name="Jiri K."/>
            <person name="van Sinderen D."/>
            <person name="Ventura M."/>
        </authorList>
    </citation>
    <scope>NUCLEOTIDE SEQUENCE [LARGE SCALE GENOMIC DNA]</scope>
    <source>
        <strain evidence="3 4">LMG 21773</strain>
    </source>
</reference>
<sequence length="270" mass="29965">MESSPETFEVSLENFSGPFDVLLDLIQARRLELTEVSLSAVTSEFIDYVKHLDASVSADRASSFLSVASVLVQAKSVALLPDVDTPRDDDSLEALEQRDLLFAHLLQYRAFKQAGESFAKSIVAADRAHVHPVQLSESVKSALTSVEVPVNLEQFAQIAAQALKNAPLQHVTLAQLHTPLADVRHETRRVTARLKRVASLTFSELIDDAEDMSVVVARFLSLLLLYRQGAIQMRQSEPNATLEIRWVGENGRHRHSDSQRIDQVSERGEA</sequence>
<dbReference type="PANTHER" id="PTHR33969">
    <property type="entry name" value="SEGREGATION AND CONDENSATION PROTEIN A"/>
    <property type="match status" value="1"/>
</dbReference>
<dbReference type="Proteomes" id="UP000228976">
    <property type="component" value="Unassembled WGS sequence"/>
</dbReference>
<dbReference type="Gene3D" id="6.10.250.2410">
    <property type="match status" value="1"/>
</dbReference>
<dbReference type="Pfam" id="PF02616">
    <property type="entry name" value="SMC_ScpA"/>
    <property type="match status" value="1"/>
</dbReference>
<protein>
    <recommendedName>
        <fullName evidence="2">Segregation and condensation protein A</fullName>
    </recommendedName>
</protein>
<keyword evidence="4" id="KW-1185">Reference proteome</keyword>
<dbReference type="Gene3D" id="1.10.10.580">
    <property type="entry name" value="Structural maintenance of chromosome 1. Chain E"/>
    <property type="match status" value="1"/>
</dbReference>
<evidence type="ECO:0000256" key="2">
    <source>
        <dbReference type="ARBA" id="ARBA00044777"/>
    </source>
</evidence>
<evidence type="ECO:0000256" key="1">
    <source>
        <dbReference type="ARBA" id="ARBA00022829"/>
    </source>
</evidence>
<dbReference type="InterPro" id="IPR023093">
    <property type="entry name" value="ScpA-like_C"/>
</dbReference>
<gene>
    <name evidence="3" type="ORF">AEAE_0667</name>
</gene>
<name>A0A261FAJ9_9BIFI</name>
<accession>A0A261FAJ9</accession>
<dbReference type="EMBL" id="MWWU01000002">
    <property type="protein sequence ID" value="OZG56179.1"/>
    <property type="molecule type" value="Genomic_DNA"/>
</dbReference>